<sequence>MQLVAHRGFAREAPENTLAAVRHAADAGANAVEVDVRAASDGTPVVVHDASVDRVTDATGAVADFDPDELAALDVLASGEGVPTLAAVLDRASDRGLAVNVEVKEPAVADAVVDVVHDAALPTTAVWASSFDADALSRVAEASATGAGGPIDTAYLSGTRREDPVTVARDLDCTAVHPAYDLVLAGDLVERAHAAGLDVYAWTLDSPWVARVVANRGVDGLISDVALAEYRGLP</sequence>
<dbReference type="EMBL" id="JBHSXN010000002">
    <property type="protein sequence ID" value="MFC6952908.1"/>
    <property type="molecule type" value="Genomic_DNA"/>
</dbReference>
<dbReference type="SUPFAM" id="SSF51695">
    <property type="entry name" value="PLC-like phosphodiesterases"/>
    <property type="match status" value="1"/>
</dbReference>
<dbReference type="InterPro" id="IPR017946">
    <property type="entry name" value="PLC-like_Pdiesterase_TIM-brl"/>
</dbReference>
<accession>A0ABD5VGR8</accession>
<dbReference type="AlphaFoldDB" id="A0ABD5VGR8"/>
<evidence type="ECO:0000313" key="2">
    <source>
        <dbReference type="EMBL" id="MFC6952908.1"/>
    </source>
</evidence>
<reference evidence="2 3" key="1">
    <citation type="journal article" date="2019" name="Int. J. Syst. Evol. Microbiol.">
        <title>The Global Catalogue of Microorganisms (GCM) 10K type strain sequencing project: providing services to taxonomists for standard genome sequencing and annotation.</title>
        <authorList>
            <consortium name="The Broad Institute Genomics Platform"/>
            <consortium name="The Broad Institute Genome Sequencing Center for Infectious Disease"/>
            <person name="Wu L."/>
            <person name="Ma J."/>
        </authorList>
    </citation>
    <scope>NUCLEOTIDE SEQUENCE [LARGE SCALE GENOMIC DNA]</scope>
    <source>
        <strain evidence="2 3">GX26</strain>
    </source>
</reference>
<dbReference type="Pfam" id="PF03009">
    <property type="entry name" value="GDPD"/>
    <property type="match status" value="1"/>
</dbReference>
<dbReference type="InterPro" id="IPR030395">
    <property type="entry name" value="GP_PDE_dom"/>
</dbReference>
<evidence type="ECO:0000259" key="1">
    <source>
        <dbReference type="PROSITE" id="PS51704"/>
    </source>
</evidence>
<dbReference type="RefSeq" id="WP_336349890.1">
    <property type="nucleotide sequence ID" value="NZ_JAZAQL010000002.1"/>
</dbReference>
<dbReference type="Proteomes" id="UP001596395">
    <property type="component" value="Unassembled WGS sequence"/>
</dbReference>
<evidence type="ECO:0000313" key="3">
    <source>
        <dbReference type="Proteomes" id="UP001596395"/>
    </source>
</evidence>
<proteinExistence type="predicted"/>
<name>A0ABD5VGR8_9EURY</name>
<dbReference type="PROSITE" id="PS51704">
    <property type="entry name" value="GP_PDE"/>
    <property type="match status" value="1"/>
</dbReference>
<keyword evidence="3" id="KW-1185">Reference proteome</keyword>
<gene>
    <name evidence="2" type="ORF">ACFQGB_08535</name>
</gene>
<feature type="domain" description="GP-PDE" evidence="1">
    <location>
        <begin position="1"/>
        <end position="233"/>
    </location>
</feature>
<dbReference type="Gene3D" id="3.20.20.190">
    <property type="entry name" value="Phosphatidylinositol (PI) phosphodiesterase"/>
    <property type="match status" value="1"/>
</dbReference>
<comment type="caution">
    <text evidence="2">The sequence shown here is derived from an EMBL/GenBank/DDBJ whole genome shotgun (WGS) entry which is preliminary data.</text>
</comment>
<organism evidence="2 3">
    <name type="scientific">Halorubellus litoreus</name>
    <dbReference type="NCBI Taxonomy" id="755308"/>
    <lineage>
        <taxon>Archaea</taxon>
        <taxon>Methanobacteriati</taxon>
        <taxon>Methanobacteriota</taxon>
        <taxon>Stenosarchaea group</taxon>
        <taxon>Halobacteria</taxon>
        <taxon>Halobacteriales</taxon>
        <taxon>Halorubellaceae</taxon>
        <taxon>Halorubellus</taxon>
    </lineage>
</organism>
<dbReference type="PANTHER" id="PTHR46211:SF14">
    <property type="entry name" value="GLYCEROPHOSPHODIESTER PHOSPHODIESTERASE"/>
    <property type="match status" value="1"/>
</dbReference>
<protein>
    <submittedName>
        <fullName evidence="2">Glycerophosphodiester phosphodiesterase</fullName>
    </submittedName>
</protein>
<dbReference type="PANTHER" id="PTHR46211">
    <property type="entry name" value="GLYCEROPHOSPHORYL DIESTER PHOSPHODIESTERASE"/>
    <property type="match status" value="1"/>
</dbReference>